<dbReference type="PROSITE" id="PS50005">
    <property type="entry name" value="TPR"/>
    <property type="match status" value="1"/>
</dbReference>
<evidence type="ECO:0000259" key="5">
    <source>
        <dbReference type="PROSITE" id="PS50175"/>
    </source>
</evidence>
<feature type="repeat" description="TPR" evidence="4">
    <location>
        <begin position="327"/>
        <end position="360"/>
    </location>
</feature>
<comment type="caution">
    <text evidence="6">The sequence shown here is derived from an EMBL/GenBank/DDBJ whole genome shotgun (WGS) entry which is preliminary data.</text>
</comment>
<dbReference type="InterPro" id="IPR021109">
    <property type="entry name" value="Peptidase_aspartic_dom_sf"/>
</dbReference>
<dbReference type="GO" id="GO:0006508">
    <property type="term" value="P:proteolysis"/>
    <property type="evidence" value="ECO:0007669"/>
    <property type="project" value="InterPro"/>
</dbReference>
<dbReference type="Proteomes" id="UP000058012">
    <property type="component" value="Unassembled WGS sequence"/>
</dbReference>
<dbReference type="PANTHER" id="PTHR44858:SF1">
    <property type="entry name" value="UDP-N-ACETYLGLUCOSAMINE--PEPTIDE N-ACETYLGLUCOSAMINYLTRANSFERASE SPINDLY-RELATED"/>
    <property type="match status" value="1"/>
</dbReference>
<keyword evidence="1" id="KW-0677">Repeat</keyword>
<dbReference type="InterPro" id="IPR034122">
    <property type="entry name" value="Retropepsin-like_bacterial"/>
</dbReference>
<organism evidence="6 7">
    <name type="scientific">Novosphingobium fuchskuhlense</name>
    <dbReference type="NCBI Taxonomy" id="1117702"/>
    <lineage>
        <taxon>Bacteria</taxon>
        <taxon>Pseudomonadati</taxon>
        <taxon>Pseudomonadota</taxon>
        <taxon>Alphaproteobacteria</taxon>
        <taxon>Sphingomonadales</taxon>
        <taxon>Sphingomonadaceae</taxon>
        <taxon>Novosphingobium</taxon>
    </lineage>
</organism>
<dbReference type="SUPFAM" id="SSF48452">
    <property type="entry name" value="TPR-like"/>
    <property type="match status" value="2"/>
</dbReference>
<protein>
    <recommendedName>
        <fullName evidence="5">Peptidase A2 domain-containing protein</fullName>
    </recommendedName>
</protein>
<evidence type="ECO:0000256" key="3">
    <source>
        <dbReference type="ARBA" id="ARBA00022803"/>
    </source>
</evidence>
<dbReference type="RefSeq" id="WP_067907107.1">
    <property type="nucleotide sequence ID" value="NZ_KQ954244.1"/>
</dbReference>
<sequence length="584" mass="61907">MAVLCAGASPASAKCTIGMVARLPVTLEGLRATVPVEVNGKTATFWLDSGAFFSVMSKAQAAALGLKTTSLPQGFFISGIGGDATAELATIRSFKIIGQELKNLQFLVGGSDLGAAVIGQNILAAFDTEYDLGNGHVNLVQVKDCREVNLAYWAAGKTVAMADLIRPENELAKHIYAKGMINGKQARMMFDTGAPATTLTRSAAERFGIDLSAPGVVESSRMSGIGRSFRRSWIVTLNSFEIGGEEIRNTPIRVIEDKGDDLDHDVLVGMDFFLSHRLFVSPSSGHLFLTYNGGAIFSLTTDGEIGARPTRSEGNVAAGTGDTPKDAAGFAQRGSARAARGDWQAAVADFDEAIKLEPAKAEYWRGRASARGRAGDGPGARADFDKAMALTPNDPDLVIQRGFMRLRDGDEKGALADAEAALAGYHEGSLERLAVVALFDRLHRADRVLALIDPIIALHRADNELGNLLNTRCYSRALANIELPKAMADCTGAIKRLGPLPALVDSRAMVKVRMGDVAGALADYDTVLAKAPQQAASLYMRGWVRRANAGGDAEKLKLAAADFATAKAVKADIADDFAPYGFAP</sequence>
<feature type="domain" description="Peptidase A2" evidence="5">
    <location>
        <begin position="43"/>
        <end position="122"/>
    </location>
</feature>
<dbReference type="Pfam" id="PF13975">
    <property type="entry name" value="gag-asp_proteas"/>
    <property type="match status" value="1"/>
</dbReference>
<dbReference type="InterPro" id="IPR050498">
    <property type="entry name" value="Ycf3"/>
</dbReference>
<dbReference type="PROSITE" id="PS50175">
    <property type="entry name" value="ASP_PROT_RETROV"/>
    <property type="match status" value="1"/>
</dbReference>
<dbReference type="InterPro" id="IPR001995">
    <property type="entry name" value="Peptidase_A2_cat"/>
</dbReference>
<dbReference type="GO" id="GO:0004190">
    <property type="term" value="F:aspartic-type endopeptidase activity"/>
    <property type="evidence" value="ECO:0007669"/>
    <property type="project" value="InterPro"/>
</dbReference>
<name>A0A124JVW0_9SPHN</name>
<dbReference type="CDD" id="cd05483">
    <property type="entry name" value="retropepsin_like_bacteria"/>
    <property type="match status" value="2"/>
</dbReference>
<evidence type="ECO:0000256" key="1">
    <source>
        <dbReference type="ARBA" id="ARBA00022737"/>
    </source>
</evidence>
<dbReference type="Gene3D" id="2.40.70.10">
    <property type="entry name" value="Acid Proteases"/>
    <property type="match status" value="2"/>
</dbReference>
<dbReference type="STRING" id="1117702.AQZ52_05535"/>
<keyword evidence="7" id="KW-1185">Reference proteome</keyword>
<dbReference type="SUPFAM" id="SSF50630">
    <property type="entry name" value="Acid proteases"/>
    <property type="match status" value="2"/>
</dbReference>
<dbReference type="PANTHER" id="PTHR44858">
    <property type="entry name" value="TETRATRICOPEPTIDE REPEAT PROTEIN 6"/>
    <property type="match status" value="1"/>
</dbReference>
<accession>A0A124JVW0</accession>
<dbReference type="Gene3D" id="1.25.40.10">
    <property type="entry name" value="Tetratricopeptide repeat domain"/>
    <property type="match status" value="2"/>
</dbReference>
<dbReference type="InterPro" id="IPR019734">
    <property type="entry name" value="TPR_rpt"/>
</dbReference>
<dbReference type="InterPro" id="IPR011990">
    <property type="entry name" value="TPR-like_helical_dom_sf"/>
</dbReference>
<evidence type="ECO:0000313" key="7">
    <source>
        <dbReference type="Proteomes" id="UP000058012"/>
    </source>
</evidence>
<keyword evidence="2" id="KW-0378">Hydrolase</keyword>
<dbReference type="AlphaFoldDB" id="A0A124JVW0"/>
<dbReference type="SMART" id="SM00028">
    <property type="entry name" value="TPR"/>
    <property type="match status" value="3"/>
</dbReference>
<dbReference type="Pfam" id="PF13650">
    <property type="entry name" value="Asp_protease_2"/>
    <property type="match status" value="1"/>
</dbReference>
<reference evidence="6 7" key="1">
    <citation type="submission" date="2015-10" db="EMBL/GenBank/DDBJ databases">
        <title>Draft genome sequence of Novosphingobium fuchskuhlense DSM 25065 isolated from a surface water sample of the southwest basin of Lake Grosse Fuchskuhle.</title>
        <authorList>
            <person name="Ruckert C."/>
            <person name="Winkler A."/>
            <person name="Glaeser J."/>
            <person name="Grossart H.-P."/>
            <person name="Kalinowski J."/>
            <person name="Glaeser S."/>
        </authorList>
    </citation>
    <scope>NUCLEOTIDE SEQUENCE [LARGE SCALE GENOMIC DNA]</scope>
    <source>
        <strain evidence="6 7">FNE08-7</strain>
    </source>
</reference>
<proteinExistence type="predicted"/>
<keyword evidence="3 4" id="KW-0802">TPR repeat</keyword>
<dbReference type="EMBL" id="LLZS01000003">
    <property type="protein sequence ID" value="KUR72694.1"/>
    <property type="molecule type" value="Genomic_DNA"/>
</dbReference>
<gene>
    <name evidence="6" type="ORF">AQZ52_05535</name>
</gene>
<evidence type="ECO:0000256" key="4">
    <source>
        <dbReference type="PROSITE-ProRule" id="PRU00339"/>
    </source>
</evidence>
<evidence type="ECO:0000313" key="6">
    <source>
        <dbReference type="EMBL" id="KUR72694.1"/>
    </source>
</evidence>
<evidence type="ECO:0000256" key="2">
    <source>
        <dbReference type="ARBA" id="ARBA00022801"/>
    </source>
</evidence>